<evidence type="ECO:0000313" key="2">
    <source>
        <dbReference type="EMBL" id="KAH0784148.1"/>
    </source>
</evidence>
<protein>
    <recommendedName>
        <fullName evidence="1">Tify domain-containing protein</fullName>
    </recommendedName>
</protein>
<proteinExistence type="predicted"/>
<accession>A0ABQ7WTR5</accession>
<feature type="domain" description="Tify" evidence="1">
    <location>
        <begin position="645"/>
        <end position="679"/>
    </location>
</feature>
<dbReference type="Pfam" id="PF06200">
    <property type="entry name" value="tify"/>
    <property type="match status" value="1"/>
</dbReference>
<dbReference type="PANTHER" id="PTHR38146">
    <property type="entry name" value="30S RIBOSOMAL PROTEIN S12, CHLOROPLASTIC"/>
    <property type="match status" value="1"/>
</dbReference>
<gene>
    <name evidence="2" type="ORF">KY290_003746</name>
</gene>
<dbReference type="InterPro" id="IPR010399">
    <property type="entry name" value="Tify_dom"/>
</dbReference>
<dbReference type="PANTHER" id="PTHR38146:SF8">
    <property type="entry name" value="TIFY DOMAIN-CONTAINING PROTEIN"/>
    <property type="match status" value="1"/>
</dbReference>
<organism evidence="2 3">
    <name type="scientific">Solanum tuberosum</name>
    <name type="common">Potato</name>
    <dbReference type="NCBI Taxonomy" id="4113"/>
    <lineage>
        <taxon>Eukaryota</taxon>
        <taxon>Viridiplantae</taxon>
        <taxon>Streptophyta</taxon>
        <taxon>Embryophyta</taxon>
        <taxon>Tracheophyta</taxon>
        <taxon>Spermatophyta</taxon>
        <taxon>Magnoliopsida</taxon>
        <taxon>eudicotyledons</taxon>
        <taxon>Gunneridae</taxon>
        <taxon>Pentapetalae</taxon>
        <taxon>asterids</taxon>
        <taxon>lamiids</taxon>
        <taxon>Solanales</taxon>
        <taxon>Solanaceae</taxon>
        <taxon>Solanoideae</taxon>
        <taxon>Solaneae</taxon>
        <taxon>Solanum</taxon>
    </lineage>
</organism>
<name>A0ABQ7WTR5_SOLTU</name>
<sequence>MSSGIDNVIGKTNPNEVLKNATTKIVTLSFICDETIEIFNVSRDKAEEILKFADSSNVVNVSSSKKPLGVETQSQDISMARRNSQLRFLENRKERLCGGLENGMKIVLLTIGCNGKIANFNVFRDKVKEILMFAEKSKIKNVIPPKKQLSVETLSGDLPLARRNSLLRFSEKQNARLDSGLENGIIIAPLTICYDGTSVSFNIFSDKVANILEFAERSETRDAVSSEKQLFVETLSGAQHLVRRNSMLGFSEKGKERVCAGSENGMKIALLTICYNGMVASFHVSSDKAKDILKFAKMSKIKNDFSSNYGDLPLARSISVPRFSEKPKTRLDSGSENGIKNFPMNFYYDGKTSSLNVSMDKASNILAFAERSKFNDAFSSGKKISVETLTGDQHLARRNSMLGVFEKQKERLCGGSENGLRIALLTINYNGMVANFNVSNDKANEILKFAKMSITNEVFSSNNGDLPLPKINSSLRFFEKPQIRLDCGLKNGIKNFPMNFSYDGKTASLDASMDKAANILAFAERSKFNDVFPSGKKISVETLTGDQHLARRNSMIGVSEKQKERLCGGSENGLRIALLTIRYNGIFANFNVSNDKANEILKFAKMSITNDVLSSNSGDLPLPKINSSLRIFEKPQIRLDCDSENGIKVAPLTIFYDGKIAVYDVSTEKAANILKFIERDAFSSKNQFSVGSLSGDLDMARRNFMLGVLENQKERFCPSRFGMKIAPLTIFYNEKVTVFEVFSEKVDGVLKFAESSKQPLFVKTLSEDVPLATRKSSVKFLEKRKERMTMVSPYGIPHVDPGNKN</sequence>
<dbReference type="PROSITE" id="PS51320">
    <property type="entry name" value="TIFY"/>
    <property type="match status" value="1"/>
</dbReference>
<evidence type="ECO:0000313" key="3">
    <source>
        <dbReference type="Proteomes" id="UP000826656"/>
    </source>
</evidence>
<dbReference type="Proteomes" id="UP000826656">
    <property type="component" value="Unassembled WGS sequence"/>
</dbReference>
<reference evidence="2 3" key="1">
    <citation type="journal article" date="2021" name="bioRxiv">
        <title>Chromosome-scale and haplotype-resolved genome assembly of a tetraploid potato cultivar.</title>
        <authorList>
            <person name="Sun H."/>
            <person name="Jiao W.-B."/>
            <person name="Krause K."/>
            <person name="Campoy J.A."/>
            <person name="Goel M."/>
            <person name="Folz-Donahue K."/>
            <person name="Kukat C."/>
            <person name="Huettel B."/>
            <person name="Schneeberger K."/>
        </authorList>
    </citation>
    <scope>NUCLEOTIDE SEQUENCE [LARGE SCALE GENOMIC DNA]</scope>
    <source>
        <strain evidence="2">SolTubOtavaFocal</strain>
        <tissue evidence="2">Leaves</tissue>
    </source>
</reference>
<comment type="caution">
    <text evidence="2">The sequence shown here is derived from an EMBL/GenBank/DDBJ whole genome shotgun (WGS) entry which is preliminary data.</text>
</comment>
<evidence type="ECO:0000259" key="1">
    <source>
        <dbReference type="PROSITE" id="PS51320"/>
    </source>
</evidence>
<dbReference type="EMBL" id="JAIVGD010000001">
    <property type="protein sequence ID" value="KAH0784148.1"/>
    <property type="molecule type" value="Genomic_DNA"/>
</dbReference>
<dbReference type="SMART" id="SM00979">
    <property type="entry name" value="TIFY"/>
    <property type="match status" value="8"/>
</dbReference>
<keyword evidence="3" id="KW-1185">Reference proteome</keyword>